<comment type="pathway">
    <text evidence="2 9">Amino-acid biosynthesis; L-tryptophan biosynthesis; L-tryptophan from chorismate: step 3/5.</text>
</comment>
<dbReference type="HAMAP" id="MF_00135">
    <property type="entry name" value="PRAI"/>
    <property type="match status" value="1"/>
</dbReference>
<evidence type="ECO:0000256" key="2">
    <source>
        <dbReference type="ARBA" id="ARBA00004664"/>
    </source>
</evidence>
<organism evidence="11 12">
    <name type="scientific">Hufsiella ginkgonis</name>
    <dbReference type="NCBI Taxonomy" id="2695274"/>
    <lineage>
        <taxon>Bacteria</taxon>
        <taxon>Pseudomonadati</taxon>
        <taxon>Bacteroidota</taxon>
        <taxon>Sphingobacteriia</taxon>
        <taxon>Sphingobacteriales</taxon>
        <taxon>Sphingobacteriaceae</taxon>
        <taxon>Hufsiella</taxon>
    </lineage>
</organism>
<evidence type="ECO:0000259" key="10">
    <source>
        <dbReference type="Pfam" id="PF00697"/>
    </source>
</evidence>
<evidence type="ECO:0000313" key="11">
    <source>
        <dbReference type="EMBL" id="MXV15901.1"/>
    </source>
</evidence>
<keyword evidence="6 9" id="KW-0822">Tryptophan biosynthesis</keyword>
<evidence type="ECO:0000313" key="12">
    <source>
        <dbReference type="Proteomes" id="UP000451233"/>
    </source>
</evidence>
<evidence type="ECO:0000256" key="1">
    <source>
        <dbReference type="ARBA" id="ARBA00001164"/>
    </source>
</evidence>
<dbReference type="InterPro" id="IPR001240">
    <property type="entry name" value="PRAI_dom"/>
</dbReference>
<sequence>MKIKVCGMRDPENIKAVAALSPDYMGFIFYPGSERFVAGLPPKAIWSLPEDIITTGVFVDSGYDEIIANVEKFRLQAVQLHGSETPELCGKLYADGLQVIKAFGVNEQFDFDTTEPFSEYADYFLFDTKTPGHGGSGASFNWALLENYLLDVPYFLSGGIGPDAVDDLKANYDHRFYAVDLNSRFEVSPGLKDVEKLRNVFKQLRSPVRGQEK</sequence>
<evidence type="ECO:0000256" key="4">
    <source>
        <dbReference type="ARBA" id="ARBA00022272"/>
    </source>
</evidence>
<dbReference type="PANTHER" id="PTHR42894">
    <property type="entry name" value="N-(5'-PHOSPHORIBOSYL)ANTHRANILATE ISOMERASE"/>
    <property type="match status" value="1"/>
</dbReference>
<comment type="caution">
    <text evidence="11">The sequence shown here is derived from an EMBL/GenBank/DDBJ whole genome shotgun (WGS) entry which is preliminary data.</text>
</comment>
<evidence type="ECO:0000256" key="9">
    <source>
        <dbReference type="HAMAP-Rule" id="MF_00135"/>
    </source>
</evidence>
<evidence type="ECO:0000256" key="6">
    <source>
        <dbReference type="ARBA" id="ARBA00022822"/>
    </source>
</evidence>
<dbReference type="SUPFAM" id="SSF51366">
    <property type="entry name" value="Ribulose-phoshate binding barrel"/>
    <property type="match status" value="1"/>
</dbReference>
<keyword evidence="8 9" id="KW-0413">Isomerase</keyword>
<protein>
    <recommendedName>
        <fullName evidence="4 9">N-(5'-phosphoribosyl)anthranilate isomerase</fullName>
        <shortName evidence="9">PRAI</shortName>
        <ecNumber evidence="3 9">5.3.1.24</ecNumber>
    </recommendedName>
</protein>
<dbReference type="GO" id="GO:0000162">
    <property type="term" value="P:L-tryptophan biosynthetic process"/>
    <property type="evidence" value="ECO:0007669"/>
    <property type="project" value="UniProtKB-UniRule"/>
</dbReference>
<dbReference type="UniPathway" id="UPA00035">
    <property type="reaction ID" value="UER00042"/>
</dbReference>
<dbReference type="InterPro" id="IPR011060">
    <property type="entry name" value="RibuloseP-bd_barrel"/>
</dbReference>
<dbReference type="InterPro" id="IPR013785">
    <property type="entry name" value="Aldolase_TIM"/>
</dbReference>
<feature type="domain" description="N-(5'phosphoribosyl) anthranilate isomerase (PRAI)" evidence="10">
    <location>
        <begin position="4"/>
        <end position="202"/>
    </location>
</feature>
<keyword evidence="5 9" id="KW-0028">Amino-acid biosynthesis</keyword>
<dbReference type="InterPro" id="IPR044643">
    <property type="entry name" value="TrpF_fam"/>
</dbReference>
<name>A0A7K1XY25_9SPHI</name>
<dbReference type="RefSeq" id="WP_160906867.1">
    <property type="nucleotide sequence ID" value="NZ_WVHS01000002.1"/>
</dbReference>
<dbReference type="PANTHER" id="PTHR42894:SF1">
    <property type="entry name" value="N-(5'-PHOSPHORIBOSYL)ANTHRANILATE ISOMERASE"/>
    <property type="match status" value="1"/>
</dbReference>
<keyword evidence="7 9" id="KW-0057">Aromatic amino acid biosynthesis</keyword>
<evidence type="ECO:0000256" key="8">
    <source>
        <dbReference type="ARBA" id="ARBA00023235"/>
    </source>
</evidence>
<accession>A0A7K1XY25</accession>
<proteinExistence type="inferred from homology"/>
<dbReference type="EC" id="5.3.1.24" evidence="3 9"/>
<dbReference type="EMBL" id="WVHS01000002">
    <property type="protein sequence ID" value="MXV15901.1"/>
    <property type="molecule type" value="Genomic_DNA"/>
</dbReference>
<keyword evidence="12" id="KW-1185">Reference proteome</keyword>
<dbReference type="AlphaFoldDB" id="A0A7K1XY25"/>
<dbReference type="CDD" id="cd00405">
    <property type="entry name" value="PRAI"/>
    <property type="match status" value="1"/>
</dbReference>
<comment type="catalytic activity">
    <reaction evidence="1 9">
        <text>N-(5-phospho-beta-D-ribosyl)anthranilate = 1-(2-carboxyphenylamino)-1-deoxy-D-ribulose 5-phosphate</text>
        <dbReference type="Rhea" id="RHEA:21540"/>
        <dbReference type="ChEBI" id="CHEBI:18277"/>
        <dbReference type="ChEBI" id="CHEBI:58613"/>
        <dbReference type="EC" id="5.3.1.24"/>
    </reaction>
</comment>
<evidence type="ECO:0000256" key="7">
    <source>
        <dbReference type="ARBA" id="ARBA00023141"/>
    </source>
</evidence>
<dbReference type="Pfam" id="PF00697">
    <property type="entry name" value="PRAI"/>
    <property type="match status" value="1"/>
</dbReference>
<dbReference type="Gene3D" id="3.20.20.70">
    <property type="entry name" value="Aldolase class I"/>
    <property type="match status" value="1"/>
</dbReference>
<gene>
    <name evidence="9" type="primary">trpF</name>
    <name evidence="11" type="ORF">GS398_11345</name>
</gene>
<evidence type="ECO:0000256" key="3">
    <source>
        <dbReference type="ARBA" id="ARBA00012572"/>
    </source>
</evidence>
<dbReference type="GO" id="GO:0004640">
    <property type="term" value="F:phosphoribosylanthranilate isomerase activity"/>
    <property type="evidence" value="ECO:0007669"/>
    <property type="project" value="UniProtKB-UniRule"/>
</dbReference>
<dbReference type="Proteomes" id="UP000451233">
    <property type="component" value="Unassembled WGS sequence"/>
</dbReference>
<comment type="similarity">
    <text evidence="9">Belongs to the TrpF family.</text>
</comment>
<reference evidence="11 12" key="1">
    <citation type="submission" date="2019-11" db="EMBL/GenBank/DDBJ databases">
        <title>Pedobacter sp. HMF7056 Genome sequencing and assembly.</title>
        <authorList>
            <person name="Kang H."/>
            <person name="Kim H."/>
            <person name="Joh K."/>
        </authorList>
    </citation>
    <scope>NUCLEOTIDE SEQUENCE [LARGE SCALE GENOMIC DNA]</scope>
    <source>
        <strain evidence="11 12">HMF7056</strain>
    </source>
</reference>
<evidence type="ECO:0000256" key="5">
    <source>
        <dbReference type="ARBA" id="ARBA00022605"/>
    </source>
</evidence>